<evidence type="ECO:0000313" key="4">
    <source>
        <dbReference type="EMBL" id="KAJ6255509.1"/>
    </source>
</evidence>
<dbReference type="SMART" id="SM00338">
    <property type="entry name" value="BRLZ"/>
    <property type="match status" value="1"/>
</dbReference>
<feature type="compositionally biased region" description="Basic residues" evidence="2">
    <location>
        <begin position="95"/>
        <end position="110"/>
    </location>
</feature>
<feature type="domain" description="BZIP" evidence="3">
    <location>
        <begin position="175"/>
        <end position="238"/>
    </location>
</feature>
<protein>
    <submittedName>
        <fullName evidence="4">Cyclic amp response element-binding protein a</fullName>
    </submittedName>
</protein>
<evidence type="ECO:0000313" key="5">
    <source>
        <dbReference type="Proteomes" id="UP001150062"/>
    </source>
</evidence>
<dbReference type="EMBL" id="JAOAOG010000004">
    <property type="protein sequence ID" value="KAJ6255509.1"/>
    <property type="molecule type" value="Genomic_DNA"/>
</dbReference>
<comment type="caution">
    <text evidence="4">The sequence shown here is derived from an EMBL/GenBank/DDBJ whole genome shotgun (WGS) entry which is preliminary data.</text>
</comment>
<sequence length="287" mass="34152">MNHETNSDDFPITCEIESFFQSNCANIFWNNSQTSNDKDFFLKQIDTTIKRETDEDTLPDLNENMTNILSNFPITDSFFSDERLFCKPKNDITKKKKIKRTENKKKKTEKKNKQTEKAKQKIPKKAKKNLDPELLALRPKRKRAQLCTLDIEMTEYEKKQLRQLSKEELANLSNEDRLVRKRIRDRVSARNSRQRQREYLKKLELRAQEILDEKNQVVERFYVLETENLKLKEEIKKLKDLVLSAITNSDFITPQRNTNNLSGALNKPKKRRTIQNKQTQSLQINYY</sequence>
<dbReference type="InterPro" id="IPR046347">
    <property type="entry name" value="bZIP_sf"/>
</dbReference>
<reference evidence="4" key="1">
    <citation type="submission" date="2022-08" db="EMBL/GenBank/DDBJ databases">
        <title>Novel sulfate-reducing endosymbionts in the free-living metamonad Anaeramoeba.</title>
        <authorList>
            <person name="Jerlstrom-Hultqvist J."/>
            <person name="Cepicka I."/>
            <person name="Gallot-Lavallee L."/>
            <person name="Salas-Leiva D."/>
            <person name="Curtis B.A."/>
            <person name="Zahonova K."/>
            <person name="Pipaliya S."/>
            <person name="Dacks J."/>
            <person name="Roger A.J."/>
        </authorList>
    </citation>
    <scope>NUCLEOTIDE SEQUENCE</scope>
    <source>
        <strain evidence="4">Schooner1</strain>
    </source>
</reference>
<name>A0ABQ8ZFR4_9EUKA</name>
<evidence type="ECO:0000256" key="1">
    <source>
        <dbReference type="SAM" id="Coils"/>
    </source>
</evidence>
<keyword evidence="1" id="KW-0175">Coiled coil</keyword>
<evidence type="ECO:0000256" key="2">
    <source>
        <dbReference type="SAM" id="MobiDB-lite"/>
    </source>
</evidence>
<keyword evidence="5" id="KW-1185">Reference proteome</keyword>
<feature type="region of interest" description="Disordered" evidence="2">
    <location>
        <begin position="95"/>
        <end position="126"/>
    </location>
</feature>
<dbReference type="SUPFAM" id="SSF57959">
    <property type="entry name" value="Leucine zipper domain"/>
    <property type="match status" value="1"/>
</dbReference>
<feature type="coiled-coil region" evidence="1">
    <location>
        <begin position="193"/>
        <end position="220"/>
    </location>
</feature>
<dbReference type="Gene3D" id="1.20.5.170">
    <property type="match status" value="1"/>
</dbReference>
<evidence type="ECO:0000259" key="3">
    <source>
        <dbReference type="PROSITE" id="PS50217"/>
    </source>
</evidence>
<accession>A0ABQ8ZFR4</accession>
<dbReference type="Proteomes" id="UP001150062">
    <property type="component" value="Unassembled WGS sequence"/>
</dbReference>
<feature type="region of interest" description="Disordered" evidence="2">
    <location>
        <begin position="258"/>
        <end position="280"/>
    </location>
</feature>
<dbReference type="InterPro" id="IPR004827">
    <property type="entry name" value="bZIP"/>
</dbReference>
<gene>
    <name evidence="4" type="ORF">M0813_11385</name>
</gene>
<dbReference type="PROSITE" id="PS50217">
    <property type="entry name" value="BZIP"/>
    <property type="match status" value="1"/>
</dbReference>
<proteinExistence type="predicted"/>
<organism evidence="4 5">
    <name type="scientific">Anaeramoeba flamelloides</name>
    <dbReference type="NCBI Taxonomy" id="1746091"/>
    <lineage>
        <taxon>Eukaryota</taxon>
        <taxon>Metamonada</taxon>
        <taxon>Anaeramoebidae</taxon>
        <taxon>Anaeramoeba</taxon>
    </lineage>
</organism>